<evidence type="ECO:0000313" key="2">
    <source>
        <dbReference type="EMBL" id="DAD34846.1"/>
    </source>
</evidence>
<evidence type="ECO:0000256" key="1">
    <source>
        <dbReference type="ARBA" id="ARBA00022737"/>
    </source>
</evidence>
<reference evidence="2 3" key="1">
    <citation type="journal article" date="2020" name="Mol. Biol. Evol.">
        <title>Distinct Expression and Methylation Patterns for Genes with Different Fates following a Single Whole-Genome Duplication in Flowering Plants.</title>
        <authorList>
            <person name="Shi T."/>
            <person name="Rahmani R.S."/>
            <person name="Gugger P.F."/>
            <person name="Wang M."/>
            <person name="Li H."/>
            <person name="Zhang Y."/>
            <person name="Li Z."/>
            <person name="Wang Q."/>
            <person name="Van de Peer Y."/>
            <person name="Marchal K."/>
            <person name="Chen J."/>
        </authorList>
    </citation>
    <scope>NUCLEOTIDE SEQUENCE [LARGE SCALE GENOMIC DNA]</scope>
    <source>
        <tissue evidence="2">Leaf</tissue>
    </source>
</reference>
<sequence>MRLQTRSLLSFARSIVVVVIPKTTTRASFSFALLKLDGSYHVDVFSSNRKIDNLIKCGRLDSAVEMFEAMPIRDVVSCNLVIAGHARHGRPSSSLQSGFAWVQRKLVCWVHTD</sequence>
<protein>
    <recommendedName>
        <fullName evidence="4">Pentatricopeptide repeat-containing protein</fullName>
    </recommendedName>
</protein>
<evidence type="ECO:0000313" key="3">
    <source>
        <dbReference type="Proteomes" id="UP000607653"/>
    </source>
</evidence>
<organism evidence="2 3">
    <name type="scientific">Nelumbo nucifera</name>
    <name type="common">Sacred lotus</name>
    <dbReference type="NCBI Taxonomy" id="4432"/>
    <lineage>
        <taxon>Eukaryota</taxon>
        <taxon>Viridiplantae</taxon>
        <taxon>Streptophyta</taxon>
        <taxon>Embryophyta</taxon>
        <taxon>Tracheophyta</taxon>
        <taxon>Spermatophyta</taxon>
        <taxon>Magnoliopsida</taxon>
        <taxon>Proteales</taxon>
        <taxon>Nelumbonaceae</taxon>
        <taxon>Nelumbo</taxon>
    </lineage>
</organism>
<dbReference type="EMBL" id="DUZY01000004">
    <property type="protein sequence ID" value="DAD34846.1"/>
    <property type="molecule type" value="Genomic_DNA"/>
</dbReference>
<proteinExistence type="predicted"/>
<dbReference type="AlphaFoldDB" id="A0A822YVS3"/>
<evidence type="ECO:0008006" key="4">
    <source>
        <dbReference type="Google" id="ProtNLM"/>
    </source>
</evidence>
<accession>A0A822YVS3</accession>
<dbReference type="Pfam" id="PF01535">
    <property type="entry name" value="PPR"/>
    <property type="match status" value="2"/>
</dbReference>
<name>A0A822YVS3_NELNU</name>
<dbReference type="Proteomes" id="UP000607653">
    <property type="component" value="Unassembled WGS sequence"/>
</dbReference>
<dbReference type="InterPro" id="IPR002885">
    <property type="entry name" value="PPR_rpt"/>
</dbReference>
<keyword evidence="3" id="KW-1185">Reference proteome</keyword>
<keyword evidence="1" id="KW-0677">Repeat</keyword>
<dbReference type="InterPro" id="IPR011990">
    <property type="entry name" value="TPR-like_helical_dom_sf"/>
</dbReference>
<comment type="caution">
    <text evidence="2">The sequence shown here is derived from an EMBL/GenBank/DDBJ whole genome shotgun (WGS) entry which is preliminary data.</text>
</comment>
<gene>
    <name evidence="2" type="ORF">HUJ06_005486</name>
</gene>
<dbReference type="Gene3D" id="1.25.40.10">
    <property type="entry name" value="Tetratricopeptide repeat domain"/>
    <property type="match status" value="1"/>
</dbReference>